<reference evidence="3" key="1">
    <citation type="submission" date="2019-04" db="EMBL/GenBank/DDBJ databases">
        <title>Evolution of Biomass-Degrading Anaerobic Consortia Revealed by Metagenomics.</title>
        <authorList>
            <person name="Peng X."/>
        </authorList>
    </citation>
    <scope>NUCLEOTIDE SEQUENCE</scope>
    <source>
        <strain evidence="3">SIG311</strain>
    </source>
</reference>
<dbReference type="Gene3D" id="3.30.70.270">
    <property type="match status" value="1"/>
</dbReference>
<gene>
    <name evidence="3" type="ORF">E7272_06555</name>
</gene>
<feature type="transmembrane region" description="Helical" evidence="1">
    <location>
        <begin position="256"/>
        <end position="277"/>
    </location>
</feature>
<feature type="transmembrane region" description="Helical" evidence="1">
    <location>
        <begin position="313"/>
        <end position="333"/>
    </location>
</feature>
<dbReference type="EMBL" id="SVER01000014">
    <property type="protein sequence ID" value="MBE5919491.1"/>
    <property type="molecule type" value="Genomic_DNA"/>
</dbReference>
<evidence type="ECO:0000256" key="1">
    <source>
        <dbReference type="SAM" id="Phobius"/>
    </source>
</evidence>
<protein>
    <submittedName>
        <fullName evidence="3">GGDEF domain-containing protein</fullName>
    </submittedName>
</protein>
<feature type="transmembrane region" description="Helical" evidence="1">
    <location>
        <begin position="192"/>
        <end position="208"/>
    </location>
</feature>
<dbReference type="SUPFAM" id="SSF55073">
    <property type="entry name" value="Nucleotide cyclase"/>
    <property type="match status" value="1"/>
</dbReference>
<dbReference type="CDD" id="cd01949">
    <property type="entry name" value="GGDEF"/>
    <property type="match status" value="1"/>
</dbReference>
<dbReference type="InterPro" id="IPR029787">
    <property type="entry name" value="Nucleotide_cyclase"/>
</dbReference>
<evidence type="ECO:0000313" key="3">
    <source>
        <dbReference type="EMBL" id="MBE5919491.1"/>
    </source>
</evidence>
<dbReference type="PANTHER" id="PTHR45138:SF9">
    <property type="entry name" value="DIGUANYLATE CYCLASE DGCM-RELATED"/>
    <property type="match status" value="1"/>
</dbReference>
<dbReference type="Pfam" id="PF00990">
    <property type="entry name" value="GGDEF"/>
    <property type="match status" value="1"/>
</dbReference>
<dbReference type="PANTHER" id="PTHR45138">
    <property type="entry name" value="REGULATORY COMPONENTS OF SENSORY TRANSDUCTION SYSTEM"/>
    <property type="match status" value="1"/>
</dbReference>
<organism evidence="3 4">
    <name type="scientific">Pseudobutyrivibrio ruminis</name>
    <dbReference type="NCBI Taxonomy" id="46206"/>
    <lineage>
        <taxon>Bacteria</taxon>
        <taxon>Bacillati</taxon>
        <taxon>Bacillota</taxon>
        <taxon>Clostridia</taxon>
        <taxon>Lachnospirales</taxon>
        <taxon>Lachnospiraceae</taxon>
        <taxon>Pseudobutyrivibrio</taxon>
    </lineage>
</organism>
<feature type="domain" description="GGDEF" evidence="2">
    <location>
        <begin position="407"/>
        <end position="534"/>
    </location>
</feature>
<dbReference type="AlphaFoldDB" id="A0A927U9B1"/>
<feature type="transmembrane region" description="Helical" evidence="1">
    <location>
        <begin position="12"/>
        <end position="35"/>
    </location>
</feature>
<feature type="transmembrane region" description="Helical" evidence="1">
    <location>
        <begin position="220"/>
        <end position="244"/>
    </location>
</feature>
<dbReference type="InterPro" id="IPR000160">
    <property type="entry name" value="GGDEF_dom"/>
</dbReference>
<feature type="transmembrane region" description="Helical" evidence="1">
    <location>
        <begin position="162"/>
        <end position="180"/>
    </location>
</feature>
<accession>A0A927U9B1</accession>
<dbReference type="PROSITE" id="PS50887">
    <property type="entry name" value="GGDEF"/>
    <property type="match status" value="1"/>
</dbReference>
<name>A0A927U9B1_9FIRM</name>
<keyword evidence="1" id="KW-1133">Transmembrane helix</keyword>
<dbReference type="InterPro" id="IPR050469">
    <property type="entry name" value="Diguanylate_Cyclase"/>
</dbReference>
<keyword evidence="1" id="KW-0812">Transmembrane</keyword>
<evidence type="ECO:0000259" key="2">
    <source>
        <dbReference type="PROSITE" id="PS50887"/>
    </source>
</evidence>
<dbReference type="NCBIfam" id="TIGR00254">
    <property type="entry name" value="GGDEF"/>
    <property type="match status" value="1"/>
</dbReference>
<keyword evidence="1" id="KW-0472">Membrane</keyword>
<comment type="caution">
    <text evidence="3">The sequence shown here is derived from an EMBL/GenBank/DDBJ whole genome shotgun (WGS) entry which is preliminary data.</text>
</comment>
<proteinExistence type="predicted"/>
<dbReference type="SMART" id="SM00267">
    <property type="entry name" value="GGDEF"/>
    <property type="match status" value="1"/>
</dbReference>
<dbReference type="InterPro" id="IPR043128">
    <property type="entry name" value="Rev_trsase/Diguanyl_cyclase"/>
</dbReference>
<dbReference type="Proteomes" id="UP000766246">
    <property type="component" value="Unassembled WGS sequence"/>
</dbReference>
<evidence type="ECO:0000313" key="4">
    <source>
        <dbReference type="Proteomes" id="UP000766246"/>
    </source>
</evidence>
<feature type="transmembrane region" description="Helical" evidence="1">
    <location>
        <begin position="283"/>
        <end position="306"/>
    </location>
</feature>
<dbReference type="GO" id="GO:0052621">
    <property type="term" value="F:diguanylate cyclase activity"/>
    <property type="evidence" value="ECO:0007669"/>
    <property type="project" value="TreeGrafter"/>
</dbReference>
<sequence>MTSNIKKQKDILFSKINTVMLVIAALLLITCYITTRDKTSAGEFSIIDPTTVATLADGSTEYFLDTSDFDYHYTGILFYTTHHRVLGYSSGKQIYSFTKDGGIWTKSTGSKFHFIDINENMHFVSIIVKPVYDQVAGQNITFYIGSSYGMYNTILLDSMPRFFISLLIVLLSMVILAYYGMMHRKQQLSKELLYLGWFSFFCGVWSINETDAANLVFQNRILNSIIPYVCLMLVIPPFIMFFDSYLNIYSKVLRKIMIGASMLQFVVLTALHFLRIAEYRQTLVVMQVMLVLAVFYMIIGMVVQLINRRITKHIEICAVGLTGFLIAVIVDIAQYYKASGDADRIGRYVFFLFTLILARDMIKDANEIIEKGRQVKQLEIFALTDSMTGLFNRNAFESHAKSGGNLEGLVAVVADANGLKHCNDTFGHEAGDEYITIVAEIFNDVYGKYGNCYRTGGDEFCCIIPANRNVNTERLKNLFMTKIYTANVNGDHEYKIGVAIGDATYDSSVDSDFRALVKRADAHMYENKRESKSS</sequence>